<evidence type="ECO:0000256" key="13">
    <source>
        <dbReference type="ARBA" id="ARBA00023146"/>
    </source>
</evidence>
<dbReference type="Gene3D" id="3.30.930.10">
    <property type="entry name" value="Bira Bifunctional Protein, Domain 2"/>
    <property type="match status" value="1"/>
</dbReference>
<keyword evidence="8 15" id="KW-0547">Nucleotide-binding</keyword>
<dbReference type="STRING" id="1193729.A1OE_1147"/>
<dbReference type="InterPro" id="IPR005147">
    <property type="entry name" value="tRNA_synthase_B5-dom"/>
</dbReference>
<dbReference type="HAMAP" id="MF_00283">
    <property type="entry name" value="Phe_tRNA_synth_beta1"/>
    <property type="match status" value="1"/>
</dbReference>
<keyword evidence="10 15" id="KW-0460">Magnesium</keyword>
<dbReference type="PANTHER" id="PTHR10947:SF0">
    <property type="entry name" value="PHENYLALANINE--TRNA LIGASE BETA SUBUNIT"/>
    <property type="match status" value="1"/>
</dbReference>
<comment type="catalytic activity">
    <reaction evidence="14 15">
        <text>tRNA(Phe) + L-phenylalanine + ATP = L-phenylalanyl-tRNA(Phe) + AMP + diphosphate + H(+)</text>
        <dbReference type="Rhea" id="RHEA:19413"/>
        <dbReference type="Rhea" id="RHEA-COMP:9668"/>
        <dbReference type="Rhea" id="RHEA-COMP:9699"/>
        <dbReference type="ChEBI" id="CHEBI:15378"/>
        <dbReference type="ChEBI" id="CHEBI:30616"/>
        <dbReference type="ChEBI" id="CHEBI:33019"/>
        <dbReference type="ChEBI" id="CHEBI:58095"/>
        <dbReference type="ChEBI" id="CHEBI:78442"/>
        <dbReference type="ChEBI" id="CHEBI:78531"/>
        <dbReference type="ChEBI" id="CHEBI:456215"/>
        <dbReference type="EC" id="6.1.1.20"/>
    </reaction>
</comment>
<dbReference type="Proteomes" id="UP000010077">
    <property type="component" value="Chromosome"/>
</dbReference>
<dbReference type="InterPro" id="IPR041616">
    <property type="entry name" value="PheRS_beta_core"/>
</dbReference>
<evidence type="ECO:0000256" key="14">
    <source>
        <dbReference type="ARBA" id="ARBA00049255"/>
    </source>
</evidence>
<protein>
    <recommendedName>
        <fullName evidence="15">Phenylalanine--tRNA ligase beta subunit</fullName>
        <ecNumber evidence="15">6.1.1.20</ecNumber>
    </recommendedName>
    <alternativeName>
        <fullName evidence="15">Phenylalanyl-tRNA synthetase beta subunit</fullName>
        <shortName evidence="15">PheRS</shortName>
    </alternativeName>
</protein>
<keyword evidence="4 15" id="KW-0963">Cytoplasm</keyword>
<dbReference type="Gene3D" id="3.30.70.380">
    <property type="entry name" value="Ferrodoxin-fold anticodon-binding domain"/>
    <property type="match status" value="1"/>
</dbReference>
<dbReference type="PROSITE" id="PS51483">
    <property type="entry name" value="B5"/>
    <property type="match status" value="1"/>
</dbReference>
<evidence type="ECO:0000256" key="8">
    <source>
        <dbReference type="ARBA" id="ARBA00022741"/>
    </source>
</evidence>
<comment type="subunit">
    <text evidence="3 15">Tetramer of two alpha and two beta subunits.</text>
</comment>
<dbReference type="Pfam" id="PF01588">
    <property type="entry name" value="tRNA_bind"/>
    <property type="match status" value="1"/>
</dbReference>
<evidence type="ECO:0000256" key="7">
    <source>
        <dbReference type="ARBA" id="ARBA00022723"/>
    </source>
</evidence>
<dbReference type="InterPro" id="IPR005146">
    <property type="entry name" value="B3/B4_tRNA-bd"/>
</dbReference>
<evidence type="ECO:0000313" key="20">
    <source>
        <dbReference type="EMBL" id="AFX99325.1"/>
    </source>
</evidence>
<dbReference type="GO" id="GO:0000287">
    <property type="term" value="F:magnesium ion binding"/>
    <property type="evidence" value="ECO:0007669"/>
    <property type="project" value="UniProtKB-UniRule"/>
</dbReference>
<dbReference type="GO" id="GO:0004826">
    <property type="term" value="F:phenylalanine-tRNA ligase activity"/>
    <property type="evidence" value="ECO:0007669"/>
    <property type="project" value="UniProtKB-UniRule"/>
</dbReference>
<evidence type="ECO:0000256" key="16">
    <source>
        <dbReference type="PROSITE-ProRule" id="PRU00209"/>
    </source>
</evidence>
<sequence length="799" mass="88542">MKFTLSWLNDHLNTDLSLKAITDKLTMLGFEVEKVQAPSKVFSTFFVAQVVEVMPDPTVDQLNICKVDIGKTVLQVTSHAKNTRIGMKSIFAPAGTYVPSYDFRLKQYKNYNEIHNGMLMSEGHLGMSNNHDNIIDLPKDAPIGIDYATYAGLDEVIIEISVTPNRGDCLSVRGIARDLAASGIGTLKPLDTSPMNGTFISPLRFEIDLPLKQTYVCPVVIGRYFRNVKNGPSPFWMQKRLRAVDISPISALVDITNYFMLDLGCPIHAYDAAKLHGNPSIRLAKNGEKCLGINDKEYTLETDMLVISDAKGIEGIAGIMGGKRTSVNDNTTCMFLEAAIFNAFSIASTGRKLGILSESRYRFERGLDYTSPWWGVEIVARMILKICGGEASDIVVNGKENLCQRKITLRYSRIAALCGVDVPNKKTDSILSALGFEVNSLGESISVIPPPWRSDVMGEAELVEEIVRVFGYDKIPPVSMEHINVINQPALTFEQNFRRIVKRSLVSRGMMEAVTFSFLPLKHAELFGGGKQALQIVNPISSDLAAMRPSILPNLITAATRNINSGHPDIAMFEVGPKYIGDQPEDQCQEAVGLRVGRTGRRDWRNFDRAVDVFDAKADVINLLEMIEISIINLHLSQETPSWYHPGRSGCFYLGSKIMAYFGDLHPYILKYFNLNGPAVAFEVLLDNLPIPKHNNPQRPLLENNTFQSIVRDFAFIVAEDLPADRITQAVGSADKAIINSVHIFDQYTGPNLPQGTKSIAVEVTMQPRYGNMKNEQIEAISAKIIASVKKNTNGILRD</sequence>
<dbReference type="EC" id="6.1.1.20" evidence="15"/>
<dbReference type="SUPFAM" id="SSF50249">
    <property type="entry name" value="Nucleic acid-binding proteins"/>
    <property type="match status" value="1"/>
</dbReference>
<dbReference type="Pfam" id="PF03483">
    <property type="entry name" value="B3_4"/>
    <property type="match status" value="1"/>
</dbReference>
<dbReference type="PROSITE" id="PS51447">
    <property type="entry name" value="FDX_ACB"/>
    <property type="match status" value="1"/>
</dbReference>
<dbReference type="InterPro" id="IPR002547">
    <property type="entry name" value="tRNA-bd_dom"/>
</dbReference>
<dbReference type="eggNOG" id="COG0072">
    <property type="taxonomic scope" value="Bacteria"/>
</dbReference>
<proteinExistence type="inferred from homology"/>
<dbReference type="SMART" id="SM00873">
    <property type="entry name" value="B3_4"/>
    <property type="match status" value="1"/>
</dbReference>
<evidence type="ECO:0000256" key="9">
    <source>
        <dbReference type="ARBA" id="ARBA00022840"/>
    </source>
</evidence>
<evidence type="ECO:0000256" key="5">
    <source>
        <dbReference type="ARBA" id="ARBA00022555"/>
    </source>
</evidence>
<dbReference type="InterPro" id="IPR009061">
    <property type="entry name" value="DNA-bd_dom_put_sf"/>
</dbReference>
<comment type="cofactor">
    <cofactor evidence="15">
        <name>Mg(2+)</name>
        <dbReference type="ChEBI" id="CHEBI:18420"/>
    </cofactor>
    <text evidence="15">Binds 2 magnesium ions per tetramer.</text>
</comment>
<dbReference type="InterPro" id="IPR036690">
    <property type="entry name" value="Fdx_antiC-bd_sf"/>
</dbReference>
<keyword evidence="7 15" id="KW-0479">Metal-binding</keyword>
<dbReference type="OrthoDB" id="9805455at2"/>
<keyword evidence="5 16" id="KW-0820">tRNA-binding</keyword>
<dbReference type="GO" id="GO:0006432">
    <property type="term" value="P:phenylalanyl-tRNA aminoacylation"/>
    <property type="evidence" value="ECO:0007669"/>
    <property type="project" value="UniProtKB-UniRule"/>
</dbReference>
<dbReference type="SMART" id="SM00874">
    <property type="entry name" value="B5"/>
    <property type="match status" value="1"/>
</dbReference>
<feature type="domain" description="FDX-ACB" evidence="18">
    <location>
        <begin position="705"/>
        <end position="798"/>
    </location>
</feature>
<dbReference type="SUPFAM" id="SSF46955">
    <property type="entry name" value="Putative DNA-binding domain"/>
    <property type="match status" value="1"/>
</dbReference>
<comment type="subcellular location">
    <subcellularLocation>
        <location evidence="1 15">Cytoplasm</location>
    </subcellularLocation>
</comment>
<evidence type="ECO:0000256" key="6">
    <source>
        <dbReference type="ARBA" id="ARBA00022598"/>
    </source>
</evidence>
<dbReference type="GO" id="GO:0005524">
    <property type="term" value="F:ATP binding"/>
    <property type="evidence" value="ECO:0007669"/>
    <property type="project" value="UniProtKB-UniRule"/>
</dbReference>
<evidence type="ECO:0000256" key="11">
    <source>
        <dbReference type="ARBA" id="ARBA00022884"/>
    </source>
</evidence>
<keyword evidence="21" id="KW-1185">Reference proteome</keyword>
<dbReference type="SUPFAM" id="SSF56037">
    <property type="entry name" value="PheT/TilS domain"/>
    <property type="match status" value="1"/>
</dbReference>
<dbReference type="InterPro" id="IPR045864">
    <property type="entry name" value="aa-tRNA-synth_II/BPL/LPL"/>
</dbReference>
<dbReference type="PATRIC" id="fig|1193729.4.peg.613"/>
<dbReference type="InterPro" id="IPR033714">
    <property type="entry name" value="tRNA_bind_bactPheRS"/>
</dbReference>
<evidence type="ECO:0000256" key="12">
    <source>
        <dbReference type="ARBA" id="ARBA00022917"/>
    </source>
</evidence>
<dbReference type="InterPro" id="IPR005121">
    <property type="entry name" value="Fdx_antiC-bd"/>
</dbReference>
<dbReference type="InterPro" id="IPR012340">
    <property type="entry name" value="NA-bd_OB-fold"/>
</dbReference>
<reference evidence="20 21" key="1">
    <citation type="journal article" date="2012" name="Proc. Natl. Acad. Sci. U.S.A.">
        <title>Genome streamlining and chemical defense in a coral reef symbiosis.</title>
        <authorList>
            <person name="Kwan J.C."/>
            <person name="Donia M.S."/>
            <person name="Han A.W."/>
            <person name="Hirose E."/>
            <person name="Haygood M.G."/>
            <person name="Schmidt E.W."/>
        </authorList>
    </citation>
    <scope>NUCLEOTIDE SEQUENCE [LARGE SCALE GENOMIC DNA]</scope>
    <source>
        <strain evidence="20 21">L2</strain>
    </source>
</reference>
<keyword evidence="11 16" id="KW-0694">RNA-binding</keyword>
<dbReference type="InterPro" id="IPR020825">
    <property type="entry name" value="Phe-tRNA_synthase-like_B3/B4"/>
</dbReference>
<dbReference type="Gene3D" id="3.30.56.10">
    <property type="match status" value="2"/>
</dbReference>
<evidence type="ECO:0000313" key="21">
    <source>
        <dbReference type="Proteomes" id="UP000010077"/>
    </source>
</evidence>
<keyword evidence="12 15" id="KW-0648">Protein biosynthesis</keyword>
<name>K7YI94_9PROT</name>
<dbReference type="PROSITE" id="PS50886">
    <property type="entry name" value="TRBD"/>
    <property type="match status" value="1"/>
</dbReference>
<dbReference type="RefSeq" id="WP_015088823.1">
    <property type="nucleotide sequence ID" value="NC_019566.1"/>
</dbReference>
<dbReference type="AlphaFoldDB" id="K7YI94"/>
<accession>K7YI94</accession>
<dbReference type="EMBL" id="CP003539">
    <property type="protein sequence ID" value="AFX99325.1"/>
    <property type="molecule type" value="Genomic_DNA"/>
</dbReference>
<dbReference type="eggNOG" id="COG0073">
    <property type="taxonomic scope" value="Bacteria"/>
</dbReference>
<feature type="domain" description="TRNA-binding" evidence="17">
    <location>
        <begin position="39"/>
        <end position="148"/>
    </location>
</feature>
<dbReference type="InterPro" id="IPR004532">
    <property type="entry name" value="Phe-tRNA-ligase_IIc_bsu_bact"/>
</dbReference>
<comment type="caution">
    <text evidence="15">Lacks conserved residue(s) required for the propagation of feature annotation.</text>
</comment>
<keyword evidence="13 15" id="KW-0030">Aminoacyl-tRNA synthetase</keyword>
<dbReference type="Gene3D" id="3.50.40.10">
    <property type="entry name" value="Phenylalanyl-trna Synthetase, Chain B, domain 3"/>
    <property type="match status" value="1"/>
</dbReference>
<feature type="domain" description="B5" evidence="19">
    <location>
        <begin position="402"/>
        <end position="477"/>
    </location>
</feature>
<feature type="binding site" evidence="15">
    <location>
        <position position="464"/>
    </location>
    <ligand>
        <name>Mg(2+)</name>
        <dbReference type="ChEBI" id="CHEBI:18420"/>
        <note>shared with alpha subunit</note>
    </ligand>
</feature>
<feature type="binding site" evidence="15">
    <location>
        <position position="455"/>
    </location>
    <ligand>
        <name>Mg(2+)</name>
        <dbReference type="ChEBI" id="CHEBI:18420"/>
        <note>shared with alpha subunit</note>
    </ligand>
</feature>
<evidence type="ECO:0000256" key="10">
    <source>
        <dbReference type="ARBA" id="ARBA00022842"/>
    </source>
</evidence>
<dbReference type="PANTHER" id="PTHR10947">
    <property type="entry name" value="PHENYLALANYL-TRNA SYNTHETASE BETA CHAIN AND LEUCINE-RICH REPEAT-CONTAINING PROTEIN 47"/>
    <property type="match status" value="1"/>
</dbReference>
<organism evidence="20 21">
    <name type="scientific">Candidatus Endolissoclinum faulkneri L2</name>
    <dbReference type="NCBI Taxonomy" id="1193729"/>
    <lineage>
        <taxon>Bacteria</taxon>
        <taxon>Pseudomonadati</taxon>
        <taxon>Pseudomonadota</taxon>
        <taxon>Alphaproteobacteria</taxon>
        <taxon>Rhodospirillales</taxon>
        <taxon>Rhodospirillaceae</taxon>
        <taxon>Candidatus Endolissoclinum</taxon>
    </lineage>
</organism>
<dbReference type="Pfam" id="PF03484">
    <property type="entry name" value="B5"/>
    <property type="match status" value="1"/>
</dbReference>
<evidence type="ECO:0000256" key="2">
    <source>
        <dbReference type="ARBA" id="ARBA00008653"/>
    </source>
</evidence>
<evidence type="ECO:0000256" key="1">
    <source>
        <dbReference type="ARBA" id="ARBA00004496"/>
    </source>
</evidence>
<evidence type="ECO:0000256" key="15">
    <source>
        <dbReference type="HAMAP-Rule" id="MF_00283"/>
    </source>
</evidence>
<dbReference type="GO" id="GO:0009328">
    <property type="term" value="C:phenylalanine-tRNA ligase complex"/>
    <property type="evidence" value="ECO:0007669"/>
    <property type="project" value="TreeGrafter"/>
</dbReference>
<dbReference type="Pfam" id="PF03147">
    <property type="entry name" value="FDX-ACB"/>
    <property type="match status" value="1"/>
</dbReference>
<dbReference type="SMART" id="SM00896">
    <property type="entry name" value="FDX-ACB"/>
    <property type="match status" value="1"/>
</dbReference>
<comment type="similarity">
    <text evidence="2 15">Belongs to the phenylalanyl-tRNA synthetase beta subunit family. Type 1 subfamily.</text>
</comment>
<evidence type="ECO:0000259" key="17">
    <source>
        <dbReference type="PROSITE" id="PS50886"/>
    </source>
</evidence>
<keyword evidence="9 15" id="KW-0067">ATP-binding</keyword>
<dbReference type="SUPFAM" id="SSF54991">
    <property type="entry name" value="Anticodon-binding domain of PheRS"/>
    <property type="match status" value="1"/>
</dbReference>
<dbReference type="NCBIfam" id="TIGR00472">
    <property type="entry name" value="pheT_bact"/>
    <property type="match status" value="1"/>
</dbReference>
<dbReference type="HOGENOM" id="CLU_016891_0_0_5"/>
<evidence type="ECO:0000256" key="4">
    <source>
        <dbReference type="ARBA" id="ARBA00022490"/>
    </source>
</evidence>
<evidence type="ECO:0000259" key="18">
    <source>
        <dbReference type="PROSITE" id="PS51447"/>
    </source>
</evidence>
<dbReference type="Gene3D" id="2.40.50.140">
    <property type="entry name" value="Nucleic acid-binding proteins"/>
    <property type="match status" value="1"/>
</dbReference>
<keyword evidence="6 15" id="KW-0436">Ligase</keyword>
<evidence type="ECO:0000259" key="19">
    <source>
        <dbReference type="PROSITE" id="PS51483"/>
    </source>
</evidence>
<dbReference type="KEGG" id="thal:A1OE_1147"/>
<dbReference type="SUPFAM" id="SSF55681">
    <property type="entry name" value="Class II aaRS and biotin synthetases"/>
    <property type="match status" value="1"/>
</dbReference>
<dbReference type="CDD" id="cd02796">
    <property type="entry name" value="tRNA_bind_bactPheRS"/>
    <property type="match status" value="1"/>
</dbReference>
<dbReference type="CDD" id="cd00769">
    <property type="entry name" value="PheRS_beta_core"/>
    <property type="match status" value="1"/>
</dbReference>
<dbReference type="GO" id="GO:0000049">
    <property type="term" value="F:tRNA binding"/>
    <property type="evidence" value="ECO:0007669"/>
    <property type="project" value="UniProtKB-UniRule"/>
</dbReference>
<dbReference type="InterPro" id="IPR045060">
    <property type="entry name" value="Phe-tRNA-ligase_IIc_bsu"/>
</dbReference>
<feature type="binding site" evidence="15">
    <location>
        <position position="465"/>
    </location>
    <ligand>
        <name>Mg(2+)</name>
        <dbReference type="ChEBI" id="CHEBI:18420"/>
        <note>shared with alpha subunit</note>
    </ligand>
</feature>
<dbReference type="Pfam" id="PF17759">
    <property type="entry name" value="tRNA_synthFbeta"/>
    <property type="match status" value="1"/>
</dbReference>
<evidence type="ECO:0000256" key="3">
    <source>
        <dbReference type="ARBA" id="ARBA00011209"/>
    </source>
</evidence>
<gene>
    <name evidence="15 20" type="primary">pheT</name>
    <name evidence="20" type="ORF">A1OE_1147</name>
</gene>